<sequence length="351" mass="40048">MADDHPPLQNPQKLPLKYRLILPLLSFVSHKCLRPNMTVNRSLISLFESKVSSSSPRDGVFTCDTVIDPSRNLWFRLFVPSSTPHDLSIPLLIYFHGGGFVFFSPDFLSFDTLCRKLARELQAIVVSVNYRLSPEHRYPSQYEDGFDALKFIDDLDSSAFPKKSDFGRCFIAGDSAGGNIAHHVVVRSSDYNFKKVKIRGLIAIQPFFGGEERTESEIRFGRSPTLNLERADWYWKAFLPDGANRNHGAAHVFGEDGVNISAVKFPATLVIVGGSDQLRDWDRKYYEWLKKAGKEVELVEYPKAIHGFYVISELPETWLLIEEAKNFIEKVRSSVNHEWNGIEDDDRSHQM</sequence>
<evidence type="ECO:0000313" key="3">
    <source>
        <dbReference type="EMBL" id="KAA0057078.1"/>
    </source>
</evidence>
<protein>
    <submittedName>
        <fullName evidence="3">Esterase</fullName>
    </submittedName>
</protein>
<evidence type="ECO:0000313" key="4">
    <source>
        <dbReference type="Proteomes" id="UP000321393"/>
    </source>
</evidence>
<comment type="similarity">
    <text evidence="1">Belongs to the 'GDXG' lipolytic enzyme family.</text>
</comment>
<gene>
    <name evidence="3" type="ORF">E6C27_scaffold96G002690</name>
</gene>
<dbReference type="Gene3D" id="3.40.50.1820">
    <property type="entry name" value="alpha/beta hydrolase"/>
    <property type="match status" value="1"/>
</dbReference>
<dbReference type="InterPro" id="IPR050466">
    <property type="entry name" value="Carboxylest/Gibb_receptor"/>
</dbReference>
<dbReference type="PANTHER" id="PTHR23024">
    <property type="entry name" value="ARYLACETAMIDE DEACETYLASE"/>
    <property type="match status" value="1"/>
</dbReference>
<dbReference type="AlphaFoldDB" id="A0A5A7UPN7"/>
<name>A0A5A7UPN7_CUCMM</name>
<proteinExistence type="inferred from homology"/>
<reference evidence="3 4" key="1">
    <citation type="submission" date="2019-08" db="EMBL/GenBank/DDBJ databases">
        <title>Draft genome sequences of two oriental melons (Cucumis melo L. var makuwa).</title>
        <authorList>
            <person name="Kwon S.-Y."/>
        </authorList>
    </citation>
    <scope>NUCLEOTIDE SEQUENCE [LARGE SCALE GENOMIC DNA]</scope>
    <source>
        <strain evidence="4">cv. SW 3</strain>
        <tissue evidence="3">Leaf</tissue>
    </source>
</reference>
<dbReference type="PANTHER" id="PTHR23024:SF434">
    <property type="entry name" value="ALPHA_BETA HYDROLASE FOLD-3 DOMAIN-CONTAINING PROTEIN"/>
    <property type="match status" value="1"/>
</dbReference>
<accession>A0A5A7UPN7</accession>
<dbReference type="InterPro" id="IPR029058">
    <property type="entry name" value="AB_hydrolase_fold"/>
</dbReference>
<dbReference type="Proteomes" id="UP000321393">
    <property type="component" value="Unassembled WGS sequence"/>
</dbReference>
<comment type="caution">
    <text evidence="3">The sequence shown here is derived from an EMBL/GenBank/DDBJ whole genome shotgun (WGS) entry which is preliminary data.</text>
</comment>
<organism evidence="3 4">
    <name type="scientific">Cucumis melo var. makuwa</name>
    <name type="common">Oriental melon</name>
    <dbReference type="NCBI Taxonomy" id="1194695"/>
    <lineage>
        <taxon>Eukaryota</taxon>
        <taxon>Viridiplantae</taxon>
        <taxon>Streptophyta</taxon>
        <taxon>Embryophyta</taxon>
        <taxon>Tracheophyta</taxon>
        <taxon>Spermatophyta</taxon>
        <taxon>Magnoliopsida</taxon>
        <taxon>eudicotyledons</taxon>
        <taxon>Gunneridae</taxon>
        <taxon>Pentapetalae</taxon>
        <taxon>rosids</taxon>
        <taxon>fabids</taxon>
        <taxon>Cucurbitales</taxon>
        <taxon>Cucurbitaceae</taxon>
        <taxon>Benincaseae</taxon>
        <taxon>Cucumis</taxon>
    </lineage>
</organism>
<evidence type="ECO:0000259" key="2">
    <source>
        <dbReference type="Pfam" id="PF07859"/>
    </source>
</evidence>
<dbReference type="GO" id="GO:0009860">
    <property type="term" value="P:pollen tube growth"/>
    <property type="evidence" value="ECO:0007669"/>
    <property type="project" value="TreeGrafter"/>
</dbReference>
<dbReference type="GO" id="GO:0052689">
    <property type="term" value="F:carboxylic ester hydrolase activity"/>
    <property type="evidence" value="ECO:0007669"/>
    <property type="project" value="TreeGrafter"/>
</dbReference>
<dbReference type="OrthoDB" id="408631at2759"/>
<feature type="domain" description="Alpha/beta hydrolase fold-3" evidence="2">
    <location>
        <begin position="92"/>
        <end position="309"/>
    </location>
</feature>
<dbReference type="Pfam" id="PF07859">
    <property type="entry name" value="Abhydrolase_3"/>
    <property type="match status" value="1"/>
</dbReference>
<dbReference type="SUPFAM" id="SSF53474">
    <property type="entry name" value="alpha/beta-Hydrolases"/>
    <property type="match status" value="1"/>
</dbReference>
<dbReference type="InterPro" id="IPR013094">
    <property type="entry name" value="AB_hydrolase_3"/>
</dbReference>
<dbReference type="EMBL" id="SSTE01007279">
    <property type="protein sequence ID" value="KAA0057078.1"/>
    <property type="molecule type" value="Genomic_DNA"/>
</dbReference>
<evidence type="ECO:0000256" key="1">
    <source>
        <dbReference type="ARBA" id="ARBA00010515"/>
    </source>
</evidence>